<dbReference type="InterPro" id="IPR027417">
    <property type="entry name" value="P-loop_NTPase"/>
</dbReference>
<dbReference type="GO" id="GO:0016020">
    <property type="term" value="C:membrane"/>
    <property type="evidence" value="ECO:0007669"/>
    <property type="project" value="UniProtKB-SubCell"/>
</dbReference>
<feature type="domain" description="G" evidence="6">
    <location>
        <begin position="40"/>
        <end position="196"/>
    </location>
</feature>
<dbReference type="InterPro" id="IPR027094">
    <property type="entry name" value="Mitofusin_fam"/>
</dbReference>
<evidence type="ECO:0000256" key="2">
    <source>
        <dbReference type="ARBA" id="ARBA00022741"/>
    </source>
</evidence>
<keyword evidence="5" id="KW-0472">Membrane</keyword>
<dbReference type="GO" id="GO:0003924">
    <property type="term" value="F:GTPase activity"/>
    <property type="evidence" value="ECO:0007669"/>
    <property type="project" value="InterPro"/>
</dbReference>
<dbReference type="Gene3D" id="3.40.50.300">
    <property type="entry name" value="P-loop containing nucleotide triphosphate hydrolases"/>
    <property type="match status" value="1"/>
</dbReference>
<evidence type="ECO:0000256" key="5">
    <source>
        <dbReference type="ARBA" id="ARBA00023136"/>
    </source>
</evidence>
<dbReference type="InterPro" id="IPR006073">
    <property type="entry name" value="GTP-bd"/>
</dbReference>
<evidence type="ECO:0000259" key="6">
    <source>
        <dbReference type="Pfam" id="PF01926"/>
    </source>
</evidence>
<dbReference type="PANTHER" id="PTHR10465:SF0">
    <property type="entry name" value="SARCALUMENIN"/>
    <property type="match status" value="1"/>
</dbReference>
<protein>
    <submittedName>
        <fullName evidence="7">GTPase</fullName>
    </submittedName>
</protein>
<keyword evidence="2" id="KW-0547">Nucleotide-binding</keyword>
<keyword evidence="4" id="KW-0342">GTP-binding</keyword>
<keyword evidence="8" id="KW-1185">Reference proteome</keyword>
<organism evidence="7 8">
    <name type="scientific">Gordonia desulfuricans</name>
    <dbReference type="NCBI Taxonomy" id="89051"/>
    <lineage>
        <taxon>Bacteria</taxon>
        <taxon>Bacillati</taxon>
        <taxon>Actinomycetota</taxon>
        <taxon>Actinomycetes</taxon>
        <taxon>Mycobacteriales</taxon>
        <taxon>Gordoniaceae</taxon>
        <taxon>Gordonia</taxon>
    </lineage>
</organism>
<evidence type="ECO:0000256" key="4">
    <source>
        <dbReference type="ARBA" id="ARBA00023134"/>
    </source>
</evidence>
<evidence type="ECO:0000256" key="3">
    <source>
        <dbReference type="ARBA" id="ARBA00022801"/>
    </source>
</evidence>
<evidence type="ECO:0000256" key="1">
    <source>
        <dbReference type="ARBA" id="ARBA00004370"/>
    </source>
</evidence>
<dbReference type="GO" id="GO:0005525">
    <property type="term" value="F:GTP binding"/>
    <property type="evidence" value="ECO:0007669"/>
    <property type="project" value="UniProtKB-KW"/>
</dbReference>
<comment type="subcellular location">
    <subcellularLocation>
        <location evidence="1">Membrane</location>
    </subcellularLocation>
</comment>
<sequence>MGERTTLRGRLDALLDEVATITGDDTDVAALRAGLDAPLTVALTGRVSSGKSTLLNALVGDRVAPTDRTECTKVATLYRAGSPSRVEVVGLDGTVTEFPGQMRGDLGRPSSEIDHAVAYTPSRLLRDHFQVIDTPGLSGFTDTAETATRRVFAGTGSLPRPDVVLFLLDDVGGPKADEVEILRRSGASAQNTILVISQADLIAADNPMLKALEIARRIQRRFPATAGAVVPVSGLMAEAGICGVTERETAQIARRGDLEDWELFAVLDGSEPAPPGLDVEMLGRLEQLVGTYAMEAGGAAAASGAQAYCSWLQRVSGIADLRQAIGRRFVAVGDVLKARTLLADLQTLARQEPMVRNGSGASIRTALERAELAPELHRLREVSALEALSRWHPDSEVSAELGHAVAVRDPRILLGLPPTAGPADVDTAARTRAIAHRTGRGRARTSAEREAMLVLEQTYQLVRRGMWGS</sequence>
<proteinExistence type="predicted"/>
<evidence type="ECO:0000313" key="7">
    <source>
        <dbReference type="EMBL" id="NDK88488.1"/>
    </source>
</evidence>
<evidence type="ECO:0000313" key="8">
    <source>
        <dbReference type="Proteomes" id="UP000466307"/>
    </source>
</evidence>
<dbReference type="SUPFAM" id="SSF52540">
    <property type="entry name" value="P-loop containing nucleoside triphosphate hydrolases"/>
    <property type="match status" value="1"/>
</dbReference>
<comment type="caution">
    <text evidence="7">The sequence shown here is derived from an EMBL/GenBank/DDBJ whole genome shotgun (WGS) entry which is preliminary data.</text>
</comment>
<dbReference type="Pfam" id="PF01926">
    <property type="entry name" value="MMR_HSR1"/>
    <property type="match status" value="1"/>
</dbReference>
<accession>A0A7K3LJV7</accession>
<dbReference type="PANTHER" id="PTHR10465">
    <property type="entry name" value="TRANSMEMBRANE GTPASE FZO1"/>
    <property type="match status" value="1"/>
</dbReference>
<keyword evidence="3" id="KW-0378">Hydrolase</keyword>
<dbReference type="AlphaFoldDB" id="A0A7K3LJV7"/>
<gene>
    <name evidence="7" type="ORF">GYA93_02665</name>
</gene>
<dbReference type="RefSeq" id="WP_059037283.1">
    <property type="nucleotide sequence ID" value="NZ_JAADZU010000005.1"/>
</dbReference>
<reference evidence="7 8" key="1">
    <citation type="submission" date="2020-01" db="EMBL/GenBank/DDBJ databases">
        <title>Investigation of new actinobacteria for the biodesulphurisation of diesel fuel.</title>
        <authorList>
            <person name="Athi Narayanan S.M."/>
        </authorList>
    </citation>
    <scope>NUCLEOTIDE SEQUENCE [LARGE SCALE GENOMIC DNA]</scope>
    <source>
        <strain evidence="7 8">213E</strain>
    </source>
</reference>
<name>A0A7K3LJV7_9ACTN</name>
<dbReference type="Proteomes" id="UP000466307">
    <property type="component" value="Unassembled WGS sequence"/>
</dbReference>
<dbReference type="EMBL" id="JAADZU010000005">
    <property type="protein sequence ID" value="NDK88488.1"/>
    <property type="molecule type" value="Genomic_DNA"/>
</dbReference>